<comment type="caution">
    <text evidence="6">The sequence shown here is derived from an EMBL/GenBank/DDBJ whole genome shotgun (WGS) entry which is preliminary data.</text>
</comment>
<comment type="similarity">
    <text evidence="3">Belongs to the C-glycoside deglycosidase beta subunit family.</text>
</comment>
<dbReference type="InterPro" id="IPR045959">
    <property type="entry name" value="CGDB"/>
</dbReference>
<evidence type="ECO:0000313" key="9">
    <source>
        <dbReference type="Proteomes" id="UP000564629"/>
    </source>
</evidence>
<dbReference type="AlphaFoldDB" id="A0A511F807"/>
<evidence type="ECO:0000256" key="4">
    <source>
        <dbReference type="ARBA" id="ARBA00047208"/>
    </source>
</evidence>
<dbReference type="Proteomes" id="UP000321723">
    <property type="component" value="Unassembled WGS sequence"/>
</dbReference>
<keyword evidence="1" id="KW-0456">Lyase</keyword>
<evidence type="ECO:0000313" key="6">
    <source>
        <dbReference type="EMBL" id="GEL45436.1"/>
    </source>
</evidence>
<keyword evidence="2" id="KW-0119">Carbohydrate metabolism</keyword>
<reference evidence="7 9" key="2">
    <citation type="submission" date="2020-08" db="EMBL/GenBank/DDBJ databases">
        <title>Sequencing the genomes of 1000 actinobacteria strains.</title>
        <authorList>
            <person name="Klenk H.-P."/>
        </authorList>
    </citation>
    <scope>NUCLEOTIDE SEQUENCE [LARGE SCALE GENOMIC DNA]</scope>
    <source>
        <strain evidence="7 9">DSM 9581</strain>
    </source>
</reference>
<evidence type="ECO:0000313" key="8">
    <source>
        <dbReference type="Proteomes" id="UP000321723"/>
    </source>
</evidence>
<accession>A0A511F807</accession>
<evidence type="ECO:0000256" key="2">
    <source>
        <dbReference type="ARBA" id="ARBA00023277"/>
    </source>
</evidence>
<evidence type="ECO:0000256" key="1">
    <source>
        <dbReference type="ARBA" id="ARBA00023239"/>
    </source>
</evidence>
<dbReference type="EMBL" id="BJVQ01000004">
    <property type="protein sequence ID" value="GEL45436.1"/>
    <property type="molecule type" value="Genomic_DNA"/>
</dbReference>
<proteinExistence type="inferred from homology"/>
<keyword evidence="8" id="KW-1185">Reference proteome</keyword>
<evidence type="ECO:0000313" key="7">
    <source>
        <dbReference type="EMBL" id="MBB5473136.1"/>
    </source>
</evidence>
<gene>
    <name evidence="6" type="ORF">CHO01_05520</name>
    <name evidence="7" type="ORF">HNR08_001872</name>
</gene>
<evidence type="ECO:0000259" key="5">
    <source>
        <dbReference type="Pfam" id="PF19906"/>
    </source>
</evidence>
<evidence type="ECO:0000256" key="3">
    <source>
        <dbReference type="ARBA" id="ARBA00046336"/>
    </source>
</evidence>
<dbReference type="Pfam" id="PF19906">
    <property type="entry name" value="CGDB"/>
    <property type="match status" value="1"/>
</dbReference>
<dbReference type="GO" id="GO:0016829">
    <property type="term" value="F:lyase activity"/>
    <property type="evidence" value="ECO:0007669"/>
    <property type="project" value="UniProtKB-KW"/>
</dbReference>
<dbReference type="Proteomes" id="UP000564629">
    <property type="component" value="Unassembled WGS sequence"/>
</dbReference>
<name>A0A511F807_9CELL</name>
<dbReference type="RefSeq" id="WP_146833204.1">
    <property type="nucleotide sequence ID" value="NZ_BJVQ01000004.1"/>
</dbReference>
<protein>
    <recommendedName>
        <fullName evidence="4">C-deglycosylation enzyme beta subunit</fullName>
    </recommendedName>
</protein>
<organism evidence="6 8">
    <name type="scientific">Cellulomonas hominis</name>
    <dbReference type="NCBI Taxonomy" id="156981"/>
    <lineage>
        <taxon>Bacteria</taxon>
        <taxon>Bacillati</taxon>
        <taxon>Actinomycetota</taxon>
        <taxon>Actinomycetes</taxon>
        <taxon>Micrococcales</taxon>
        <taxon>Cellulomonadaceae</taxon>
        <taxon>Cellulomonas</taxon>
    </lineage>
</organism>
<dbReference type="EMBL" id="JACHDN010000001">
    <property type="protein sequence ID" value="MBB5473136.1"/>
    <property type="molecule type" value="Genomic_DNA"/>
</dbReference>
<dbReference type="OrthoDB" id="3255337at2"/>
<reference evidence="6 8" key="1">
    <citation type="submission" date="2019-07" db="EMBL/GenBank/DDBJ databases">
        <title>Whole genome shotgun sequence of Cellulomonas hominis NBRC 16055.</title>
        <authorList>
            <person name="Hosoyama A."/>
            <person name="Uohara A."/>
            <person name="Ohji S."/>
            <person name="Ichikawa N."/>
        </authorList>
    </citation>
    <scope>NUCLEOTIDE SEQUENCE [LARGE SCALE GENOMIC DNA]</scope>
    <source>
        <strain evidence="6 8">NBRC 16055</strain>
    </source>
</reference>
<sequence>MPTLFMKLPHEDKVLRPDALRELTLAGETVGFTLDIGLNYYRGLPLSAVERLELTVDGEAVPAHLMLFEFNEKLFQPEHLALAWTEFWGIKRDLRVRVFNGGLAEGAHEVALHLELRNVSMQFGPGTYGMIDGSAVRTLVLQKEESK</sequence>
<feature type="domain" description="C-glycoside deglycosidase beta subunit" evidence="5">
    <location>
        <begin position="11"/>
        <end position="117"/>
    </location>
</feature>